<protein>
    <submittedName>
        <fullName evidence="1">Uncharacterized protein</fullName>
    </submittedName>
</protein>
<dbReference type="EMBL" id="KZ825339">
    <property type="protein sequence ID" value="RAH46223.1"/>
    <property type="molecule type" value="Genomic_DNA"/>
</dbReference>
<reference evidence="1" key="1">
    <citation type="submission" date="2018-02" db="EMBL/GenBank/DDBJ databases">
        <title>The genomes of Aspergillus section Nigri reveals drivers in fungal speciation.</title>
        <authorList>
            <consortium name="DOE Joint Genome Institute"/>
            <person name="Vesth T.C."/>
            <person name="Nybo J."/>
            <person name="Theobald S."/>
            <person name="Brandl J."/>
            <person name="Frisvad J.C."/>
            <person name="Nielsen K.F."/>
            <person name="Lyhne E.K."/>
            <person name="Kogle M.E."/>
            <person name="Kuo A."/>
            <person name="Riley R."/>
            <person name="Clum A."/>
            <person name="Nolan M."/>
            <person name="Lipzen A."/>
            <person name="Salamov A."/>
            <person name="Henrissat B."/>
            <person name="Wiebenga A."/>
            <person name="De vries R.P."/>
            <person name="Grigoriev I.V."/>
            <person name="Mortensen U.H."/>
            <person name="Andersen M.R."/>
            <person name="Baker S.E."/>
        </authorList>
    </citation>
    <scope>NUCLEOTIDE SEQUENCE</scope>
    <source>
        <strain evidence="1">CBS 621.78</strain>
    </source>
</reference>
<evidence type="ECO:0000313" key="2">
    <source>
        <dbReference type="Proteomes" id="UP000249057"/>
    </source>
</evidence>
<gene>
    <name evidence="1" type="ORF">BO95DRAFT_481829</name>
</gene>
<keyword evidence="2" id="KW-1185">Reference proteome</keyword>
<dbReference type="Proteomes" id="UP000249057">
    <property type="component" value="Unassembled WGS sequence"/>
</dbReference>
<organism evidence="1 2">
    <name type="scientific">Aspergillus brunneoviolaceus CBS 621.78</name>
    <dbReference type="NCBI Taxonomy" id="1450534"/>
    <lineage>
        <taxon>Eukaryota</taxon>
        <taxon>Fungi</taxon>
        <taxon>Dikarya</taxon>
        <taxon>Ascomycota</taxon>
        <taxon>Pezizomycotina</taxon>
        <taxon>Eurotiomycetes</taxon>
        <taxon>Eurotiomycetidae</taxon>
        <taxon>Eurotiales</taxon>
        <taxon>Aspergillaceae</taxon>
        <taxon>Aspergillus</taxon>
        <taxon>Aspergillus subgen. Circumdati</taxon>
    </lineage>
</organism>
<name>A0ACD1GAE2_9EURO</name>
<sequence length="1036" mass="114111">MACSSNTNSSRDEAPPFVSTMPPADFNWQITLSGKVIAITGANRGIGLGIAEVCLANAAQHVYSLDRMEPEEETRALQQRYPNFHCLGADVTSQTSVEAAIDRIVAETGRIDGLVANAGMTQHQPALQFNREEVERLFGLNVYGSYFCAQIAARKFIELGIKGSIVMTASMTSYRPNRAAPSAPYGATKAAVRNMCHTLAMEWSPHGIRVNSVSPGFVRTAMTYYVETAPDWPQKMENYGGMPRLADPRELGGAYVYLLSDCSSYTTGIDIPVAGVVGACECQSGVQGEPRSFMAKEMENHEFPFLEEVFTPAGPPKIECSFVFVHGLNPRGRVDHPYETWTHANGTFWPRDYLPQDIPQARVFVYGYNSNITSPQSMSTAGVKDHANTLLNLLDLERDPNMNVRPPKIIFVGHSLGGLVIKQALLNAHEDPKYNAIRNNTYGLVFFGCPHRGTKGVELGKIAAKVARFVAKGHASNDLLDSLEHNSLFTRQMTSRFSHQLEDYRVISFVEGKEVLLGGVGPASVSHLVVDEESAVLGLPGQRETRLKLDADHSQMCKVGARGAMYKMIKGNIKQIADQVLATEQGYIPSPSSANSTSPHPAPPPIPPRLPVNSSMPYPSPQSPPPIPKRVTGAFFTAVDTDPRSLQAAALKNNWQWDEARKLEYAIFQEHLRNLGADHHSTLEIGYHLAEIDLEAAYYPKSAEWAQWVSTHAQRVFGAKHPLAMKAESLLGEVLAHQGKGQEAESVCANVLARQQMSIGEDELDTLLTRRRLAVAYGALERRAEAVQALEKLTERLRQVLGPTHIRVYGAVLDTAEHMVALRSNDTTQLVTMRFHPAVDPMGQAFAAVSQELMQLLGASHPLAIKSVRLLAASQMLEPDGTAAASETFRRALAASEEYLGPEHPETMATVALMGVMYASQGRIGVGTFVGAHPSHTELASPWLLRYLGWCETRMGADCVEVQSVLDMLAKLYFEARDYVQSQEYYERLERSYRAAGKAMPEQSANWLQLCRMNTRYLAPKKEVGLQGLLRQFQRM</sequence>
<accession>A0ACD1GAE2</accession>
<proteinExistence type="predicted"/>
<evidence type="ECO:0000313" key="1">
    <source>
        <dbReference type="EMBL" id="RAH46223.1"/>
    </source>
</evidence>